<evidence type="ECO:0000313" key="3">
    <source>
        <dbReference type="EMBL" id="PIL29719.1"/>
    </source>
</evidence>
<keyword evidence="4" id="KW-1185">Reference proteome</keyword>
<proteinExistence type="predicted"/>
<evidence type="ECO:0000256" key="1">
    <source>
        <dbReference type="SAM" id="MobiDB-lite"/>
    </source>
</evidence>
<accession>A0A2G8S7G7</accession>
<keyword evidence="2" id="KW-0812">Transmembrane</keyword>
<dbReference type="OrthoDB" id="3184377at2759"/>
<dbReference type="Proteomes" id="UP000230002">
    <property type="component" value="Unassembled WGS sequence"/>
</dbReference>
<evidence type="ECO:0000313" key="4">
    <source>
        <dbReference type="Proteomes" id="UP000230002"/>
    </source>
</evidence>
<gene>
    <name evidence="3" type="ORF">GSI_08157</name>
</gene>
<protein>
    <submittedName>
        <fullName evidence="3">Uncharacterized protein</fullName>
    </submittedName>
</protein>
<comment type="caution">
    <text evidence="3">The sequence shown here is derived from an EMBL/GenBank/DDBJ whole genome shotgun (WGS) entry which is preliminary data.</text>
</comment>
<dbReference type="AlphaFoldDB" id="A0A2G8S7G7"/>
<sequence length="297" mass="32393">MPTTLTLVARAMTPSESREAALHGYVPLPFPHRPAVNSKSTLLTPAPHPWLLSRSKRALTPILSGAISGGIVGVAWIVGIVYWLYKRHRRARRAKAAGLASYREFLEPPRTKEPFILPPDPAVVKGQVLPGQKIVLEKRHKHKRKHKHGDGDGDGDGDRDGNEGAEEREKEKGPAEAEAELAHAKTVPMTHAEERKLAGVLQEVAEEQADGAGAYGSTVNLRGDGPLEDSESAQPGVVHSATAPARVPSKRSLKSTRSSKSSKKRDSYPPRTSIDSQKPSPKEKAPEDYWYQKRSST</sequence>
<keyword evidence="2" id="KW-0472">Membrane</keyword>
<name>A0A2G8S7G7_9APHY</name>
<feature type="transmembrane region" description="Helical" evidence="2">
    <location>
        <begin position="62"/>
        <end position="85"/>
    </location>
</feature>
<feature type="region of interest" description="Disordered" evidence="1">
    <location>
        <begin position="136"/>
        <end position="297"/>
    </location>
</feature>
<feature type="compositionally biased region" description="Basic and acidic residues" evidence="1">
    <location>
        <begin position="156"/>
        <end position="183"/>
    </location>
</feature>
<feature type="compositionally biased region" description="Basic and acidic residues" evidence="1">
    <location>
        <begin position="280"/>
        <end position="291"/>
    </location>
</feature>
<keyword evidence="2" id="KW-1133">Transmembrane helix</keyword>
<reference evidence="3 4" key="1">
    <citation type="journal article" date="2015" name="Sci. Rep.">
        <title>Chromosome-level genome map provides insights into diverse defense mechanisms in the medicinal fungus Ganoderma sinense.</title>
        <authorList>
            <person name="Zhu Y."/>
            <person name="Xu J."/>
            <person name="Sun C."/>
            <person name="Zhou S."/>
            <person name="Xu H."/>
            <person name="Nelson D.R."/>
            <person name="Qian J."/>
            <person name="Song J."/>
            <person name="Luo H."/>
            <person name="Xiang L."/>
            <person name="Li Y."/>
            <person name="Xu Z."/>
            <person name="Ji A."/>
            <person name="Wang L."/>
            <person name="Lu S."/>
            <person name="Hayward A."/>
            <person name="Sun W."/>
            <person name="Li X."/>
            <person name="Schwartz D.C."/>
            <person name="Wang Y."/>
            <person name="Chen S."/>
        </authorList>
    </citation>
    <scope>NUCLEOTIDE SEQUENCE [LARGE SCALE GENOMIC DNA]</scope>
    <source>
        <strain evidence="3 4">ZZ0214-1</strain>
    </source>
</reference>
<dbReference type="EMBL" id="AYKW01000019">
    <property type="protein sequence ID" value="PIL29719.1"/>
    <property type="molecule type" value="Genomic_DNA"/>
</dbReference>
<evidence type="ECO:0000256" key="2">
    <source>
        <dbReference type="SAM" id="Phobius"/>
    </source>
</evidence>
<feature type="compositionally biased region" description="Basic residues" evidence="1">
    <location>
        <begin position="138"/>
        <end position="148"/>
    </location>
</feature>
<organism evidence="3 4">
    <name type="scientific">Ganoderma sinense ZZ0214-1</name>
    <dbReference type="NCBI Taxonomy" id="1077348"/>
    <lineage>
        <taxon>Eukaryota</taxon>
        <taxon>Fungi</taxon>
        <taxon>Dikarya</taxon>
        <taxon>Basidiomycota</taxon>
        <taxon>Agaricomycotina</taxon>
        <taxon>Agaricomycetes</taxon>
        <taxon>Polyporales</taxon>
        <taxon>Polyporaceae</taxon>
        <taxon>Ganoderma</taxon>
    </lineage>
</organism>